<evidence type="ECO:0000256" key="1">
    <source>
        <dbReference type="SAM" id="MobiDB-lite"/>
    </source>
</evidence>
<reference evidence="2 3" key="1">
    <citation type="journal article" date="2023" name="Plants (Basel)">
        <title>Bridging the Gap: Combining Genomics and Transcriptomics Approaches to Understand Stylosanthes scabra, an Orphan Legume from the Brazilian Caatinga.</title>
        <authorList>
            <person name="Ferreira-Neto J.R.C."/>
            <person name="da Silva M.D."/>
            <person name="Binneck E."/>
            <person name="de Melo N.F."/>
            <person name="da Silva R.H."/>
            <person name="de Melo A.L.T.M."/>
            <person name="Pandolfi V."/>
            <person name="Bustamante F.O."/>
            <person name="Brasileiro-Vidal A.C."/>
            <person name="Benko-Iseppon A.M."/>
        </authorList>
    </citation>
    <scope>NUCLEOTIDE SEQUENCE [LARGE SCALE GENOMIC DNA]</scope>
    <source>
        <tissue evidence="2">Leaves</tissue>
    </source>
</reference>
<evidence type="ECO:0000313" key="2">
    <source>
        <dbReference type="EMBL" id="MED6149251.1"/>
    </source>
</evidence>
<name>A0ABU6TKC3_9FABA</name>
<sequence length="72" mass="7962">MQTANLWSDYNPEVGHFTVVVNVKRDKVGLAALRYYEGRDGSREKELDISSDSSSSSKANVPVDVDNDSVEI</sequence>
<dbReference type="EMBL" id="JASCZI010091160">
    <property type="protein sequence ID" value="MED6149251.1"/>
    <property type="molecule type" value="Genomic_DNA"/>
</dbReference>
<comment type="caution">
    <text evidence="2">The sequence shown here is derived from an EMBL/GenBank/DDBJ whole genome shotgun (WGS) entry which is preliminary data.</text>
</comment>
<feature type="region of interest" description="Disordered" evidence="1">
    <location>
        <begin position="40"/>
        <end position="72"/>
    </location>
</feature>
<keyword evidence="3" id="KW-1185">Reference proteome</keyword>
<accession>A0ABU6TKC3</accession>
<gene>
    <name evidence="2" type="ORF">PIB30_060647</name>
</gene>
<dbReference type="Proteomes" id="UP001341840">
    <property type="component" value="Unassembled WGS sequence"/>
</dbReference>
<organism evidence="2 3">
    <name type="scientific">Stylosanthes scabra</name>
    <dbReference type="NCBI Taxonomy" id="79078"/>
    <lineage>
        <taxon>Eukaryota</taxon>
        <taxon>Viridiplantae</taxon>
        <taxon>Streptophyta</taxon>
        <taxon>Embryophyta</taxon>
        <taxon>Tracheophyta</taxon>
        <taxon>Spermatophyta</taxon>
        <taxon>Magnoliopsida</taxon>
        <taxon>eudicotyledons</taxon>
        <taxon>Gunneridae</taxon>
        <taxon>Pentapetalae</taxon>
        <taxon>rosids</taxon>
        <taxon>fabids</taxon>
        <taxon>Fabales</taxon>
        <taxon>Fabaceae</taxon>
        <taxon>Papilionoideae</taxon>
        <taxon>50 kb inversion clade</taxon>
        <taxon>dalbergioids sensu lato</taxon>
        <taxon>Dalbergieae</taxon>
        <taxon>Pterocarpus clade</taxon>
        <taxon>Stylosanthes</taxon>
    </lineage>
</organism>
<evidence type="ECO:0000313" key="3">
    <source>
        <dbReference type="Proteomes" id="UP001341840"/>
    </source>
</evidence>
<protein>
    <submittedName>
        <fullName evidence="2">Uncharacterized protein</fullName>
    </submittedName>
</protein>
<proteinExistence type="predicted"/>